<feature type="domain" description="FAD/NAD(P)-binding" evidence="5">
    <location>
        <begin position="8"/>
        <end position="295"/>
    </location>
</feature>
<organism evidence="6 7">
    <name type="scientific">Coprinellus micaceus</name>
    <name type="common">Glistening ink-cap mushroom</name>
    <name type="synonym">Coprinus micaceus</name>
    <dbReference type="NCBI Taxonomy" id="71717"/>
    <lineage>
        <taxon>Eukaryota</taxon>
        <taxon>Fungi</taxon>
        <taxon>Dikarya</taxon>
        <taxon>Basidiomycota</taxon>
        <taxon>Agaricomycotina</taxon>
        <taxon>Agaricomycetes</taxon>
        <taxon>Agaricomycetidae</taxon>
        <taxon>Agaricales</taxon>
        <taxon>Agaricineae</taxon>
        <taxon>Psathyrellaceae</taxon>
        <taxon>Coprinellus</taxon>
    </lineage>
</organism>
<reference evidence="6 7" key="1">
    <citation type="journal article" date="2019" name="Nat. Ecol. Evol.">
        <title>Megaphylogeny resolves global patterns of mushroom evolution.</title>
        <authorList>
            <person name="Varga T."/>
            <person name="Krizsan K."/>
            <person name="Foldi C."/>
            <person name="Dima B."/>
            <person name="Sanchez-Garcia M."/>
            <person name="Sanchez-Ramirez S."/>
            <person name="Szollosi G.J."/>
            <person name="Szarkandi J.G."/>
            <person name="Papp V."/>
            <person name="Albert L."/>
            <person name="Andreopoulos W."/>
            <person name="Angelini C."/>
            <person name="Antonin V."/>
            <person name="Barry K.W."/>
            <person name="Bougher N.L."/>
            <person name="Buchanan P."/>
            <person name="Buyck B."/>
            <person name="Bense V."/>
            <person name="Catcheside P."/>
            <person name="Chovatia M."/>
            <person name="Cooper J."/>
            <person name="Damon W."/>
            <person name="Desjardin D."/>
            <person name="Finy P."/>
            <person name="Geml J."/>
            <person name="Haridas S."/>
            <person name="Hughes K."/>
            <person name="Justo A."/>
            <person name="Karasinski D."/>
            <person name="Kautmanova I."/>
            <person name="Kiss B."/>
            <person name="Kocsube S."/>
            <person name="Kotiranta H."/>
            <person name="LaButti K.M."/>
            <person name="Lechner B.E."/>
            <person name="Liimatainen K."/>
            <person name="Lipzen A."/>
            <person name="Lukacs Z."/>
            <person name="Mihaltcheva S."/>
            <person name="Morgado L.N."/>
            <person name="Niskanen T."/>
            <person name="Noordeloos M.E."/>
            <person name="Ohm R.A."/>
            <person name="Ortiz-Santana B."/>
            <person name="Ovrebo C."/>
            <person name="Racz N."/>
            <person name="Riley R."/>
            <person name="Savchenko A."/>
            <person name="Shiryaev A."/>
            <person name="Soop K."/>
            <person name="Spirin V."/>
            <person name="Szebenyi C."/>
            <person name="Tomsovsky M."/>
            <person name="Tulloss R.E."/>
            <person name="Uehling J."/>
            <person name="Grigoriev I.V."/>
            <person name="Vagvolgyi C."/>
            <person name="Papp T."/>
            <person name="Martin F.M."/>
            <person name="Miettinen O."/>
            <person name="Hibbett D.S."/>
            <person name="Nagy L.G."/>
        </authorList>
    </citation>
    <scope>NUCLEOTIDE SEQUENCE [LARGE SCALE GENOMIC DNA]</scope>
    <source>
        <strain evidence="6 7">FP101781</strain>
    </source>
</reference>
<dbReference type="OrthoDB" id="202203at2759"/>
<keyword evidence="3" id="KW-0274">FAD</keyword>
<dbReference type="SUPFAM" id="SSF51905">
    <property type="entry name" value="FAD/NAD(P)-binding domain"/>
    <property type="match status" value="1"/>
</dbReference>
<dbReference type="Gene3D" id="3.50.50.100">
    <property type="match status" value="1"/>
</dbReference>
<comment type="caution">
    <text evidence="6">The sequence shown here is derived from an EMBL/GenBank/DDBJ whole genome shotgun (WGS) entry which is preliminary data.</text>
</comment>
<evidence type="ECO:0000313" key="6">
    <source>
        <dbReference type="EMBL" id="TEB27911.1"/>
    </source>
</evidence>
<evidence type="ECO:0000256" key="2">
    <source>
        <dbReference type="ARBA" id="ARBA00022630"/>
    </source>
</evidence>
<dbReference type="PANTHER" id="PTHR43735:SF3">
    <property type="entry name" value="FERROPTOSIS SUPPRESSOR PROTEIN 1"/>
    <property type="match status" value="1"/>
</dbReference>
<dbReference type="EMBL" id="QPFP01000036">
    <property type="protein sequence ID" value="TEB27911.1"/>
    <property type="molecule type" value="Genomic_DNA"/>
</dbReference>
<keyword evidence="4" id="KW-0560">Oxidoreductase</keyword>
<dbReference type="Proteomes" id="UP000298030">
    <property type="component" value="Unassembled WGS sequence"/>
</dbReference>
<dbReference type="STRING" id="71717.A0A4Y7T1M9"/>
<evidence type="ECO:0000256" key="1">
    <source>
        <dbReference type="ARBA" id="ARBA00006442"/>
    </source>
</evidence>
<dbReference type="GO" id="GO:0005737">
    <property type="term" value="C:cytoplasm"/>
    <property type="evidence" value="ECO:0007669"/>
    <property type="project" value="TreeGrafter"/>
</dbReference>
<dbReference type="InterPro" id="IPR036188">
    <property type="entry name" value="FAD/NAD-bd_sf"/>
</dbReference>
<proteinExistence type="inferred from homology"/>
<gene>
    <name evidence="6" type="ORF">FA13DRAFT_1876432</name>
</gene>
<evidence type="ECO:0000259" key="5">
    <source>
        <dbReference type="Pfam" id="PF07992"/>
    </source>
</evidence>
<dbReference type="PANTHER" id="PTHR43735">
    <property type="entry name" value="APOPTOSIS-INDUCING FACTOR 1"/>
    <property type="match status" value="1"/>
</dbReference>
<dbReference type="AlphaFoldDB" id="A0A4Y7T1M9"/>
<evidence type="ECO:0000313" key="7">
    <source>
        <dbReference type="Proteomes" id="UP000298030"/>
    </source>
</evidence>
<dbReference type="GO" id="GO:0050660">
    <property type="term" value="F:flavin adenine dinucleotide binding"/>
    <property type="evidence" value="ECO:0007669"/>
    <property type="project" value="TreeGrafter"/>
</dbReference>
<accession>A0A4Y7T1M9</accession>
<comment type="similarity">
    <text evidence="1">Belongs to the FAD-dependent oxidoreductase family.</text>
</comment>
<keyword evidence="2" id="KW-0285">Flavoprotein</keyword>
<protein>
    <submittedName>
        <fullName evidence="6">FAD/NAD(P)-binding domain-containing protein</fullName>
    </submittedName>
</protein>
<dbReference type="PRINTS" id="PR00469">
    <property type="entry name" value="PNDRDTASEII"/>
</dbReference>
<evidence type="ECO:0000256" key="4">
    <source>
        <dbReference type="ARBA" id="ARBA00023002"/>
    </source>
</evidence>
<keyword evidence="7" id="KW-1185">Reference proteome</keyword>
<sequence>MSTDNKKTIVIVGGGFVGSNVAKGLSSQIDPSKHQLIQITASPKFVHFPSTIRAVVTPEGKLEDRAFMPYGDYLAGKAEVKVGEVVSFTAAQGEKKGEVILAGGEVVEYDVLVLTPGNKWNGPFNFPTEQSALQSHIESWRAKIEKARSIVLVGGGAVVRSNSQPVPFIQQGKEVTVIHGGRLPMNDTYTDRFRSGLLKKLQDHGVKVVLKDRIDNLTPSEDGTITTAKGKVINADLVIPTIGATPNTHFIKESLSEDVLDATNHVKTLPTFQLANYPNIFAAGDIVDFKEQKQAAKAPGHAGVVVKNVLAVLKGQSAHAQYKGSYEIIIVTIGRSKGLGYFGLLWGIVLGDWFARMIKSKDLMIDMTKKQFGF</sequence>
<dbReference type="InterPro" id="IPR023753">
    <property type="entry name" value="FAD/NAD-binding_dom"/>
</dbReference>
<dbReference type="Pfam" id="PF07992">
    <property type="entry name" value="Pyr_redox_2"/>
    <property type="match status" value="1"/>
</dbReference>
<evidence type="ECO:0000256" key="3">
    <source>
        <dbReference type="ARBA" id="ARBA00022827"/>
    </source>
</evidence>
<name>A0A4Y7T1M9_COPMI</name>
<dbReference type="PRINTS" id="PR00368">
    <property type="entry name" value="FADPNR"/>
</dbReference>
<dbReference type="GO" id="GO:0004174">
    <property type="term" value="F:electron-transferring-flavoprotein dehydrogenase activity"/>
    <property type="evidence" value="ECO:0007669"/>
    <property type="project" value="TreeGrafter"/>
</dbReference>